<comment type="caution">
    <text evidence="5">The sequence shown here is derived from an EMBL/GenBank/DDBJ whole genome shotgun (WGS) entry which is preliminary data.</text>
</comment>
<dbReference type="PROSITE" id="PS51257">
    <property type="entry name" value="PROKAR_LIPOPROTEIN"/>
    <property type="match status" value="1"/>
</dbReference>
<keyword evidence="6" id="KW-1185">Reference proteome</keyword>
<sequence length="424" mass="44813">MGSPPSRLLVSAVVAALLAVAACGSRSPSVEGAPTAETTAKGDKGTLTVGLLNPLTGPFAALGTDVNAGFELYLKSKGGVLSGYGIKVVKEDEGTDPAQGTTKARQLVEQSKAQMVVGLVNSAIAYAVAPYLEQAGVPLLITVAGADGLTRKKGGNTFRVSYTSSQDVMPLGEYTCKTLGHKKAAILGLDYSFGWEAAGGFARAYEDAGCAVIQEIYAPLATQDWGPYVNQIKKDEADVVYVVAPGSDGIRLLKAYRDFGVKLPMVAHGSTVDETTLPTEADTAEGVISSLHYTPQIKSAANDALVAAFTQERKKSANQYADDGWTAGMVLEQALSQINGAPTAENLRAALAKVKVESPRGPVSFDAYGQAVYNIYIRKVEQRDGGWVNSIVSTIPDVNQFFTYGEEKYLTFPGYDKLKGTWAK</sequence>
<comment type="similarity">
    <text evidence="1">Belongs to the leucine-binding protein family.</text>
</comment>
<proteinExistence type="inferred from homology"/>
<evidence type="ECO:0000256" key="2">
    <source>
        <dbReference type="ARBA" id="ARBA00022729"/>
    </source>
</evidence>
<dbReference type="Gene3D" id="3.40.50.2300">
    <property type="match status" value="2"/>
</dbReference>
<name>A0A438LZ27_9ACTN</name>
<feature type="chain" id="PRO_5038600242" evidence="3">
    <location>
        <begin position="22"/>
        <end position="424"/>
    </location>
</feature>
<feature type="domain" description="Leucine-binding protein" evidence="4">
    <location>
        <begin position="46"/>
        <end position="381"/>
    </location>
</feature>
<evidence type="ECO:0000313" key="6">
    <source>
        <dbReference type="Proteomes" id="UP000284824"/>
    </source>
</evidence>
<evidence type="ECO:0000256" key="1">
    <source>
        <dbReference type="ARBA" id="ARBA00010062"/>
    </source>
</evidence>
<evidence type="ECO:0000313" key="5">
    <source>
        <dbReference type="EMBL" id="RVX38796.1"/>
    </source>
</evidence>
<dbReference type="OrthoDB" id="3759485at2"/>
<dbReference type="EMBL" id="SAUN01000001">
    <property type="protein sequence ID" value="RVX38796.1"/>
    <property type="molecule type" value="Genomic_DNA"/>
</dbReference>
<dbReference type="SUPFAM" id="SSF53822">
    <property type="entry name" value="Periplasmic binding protein-like I"/>
    <property type="match status" value="1"/>
</dbReference>
<reference evidence="5 6" key="1">
    <citation type="submission" date="2019-01" db="EMBL/GenBank/DDBJ databases">
        <title>Sequencing the genomes of 1000 actinobacteria strains.</title>
        <authorList>
            <person name="Klenk H.-P."/>
        </authorList>
    </citation>
    <scope>NUCLEOTIDE SEQUENCE [LARGE SCALE GENOMIC DNA]</scope>
    <source>
        <strain evidence="5 6">DSM 43925</strain>
    </source>
</reference>
<dbReference type="InterPro" id="IPR028082">
    <property type="entry name" value="Peripla_BP_I"/>
</dbReference>
<dbReference type="PANTHER" id="PTHR30483:SF6">
    <property type="entry name" value="PERIPLASMIC BINDING PROTEIN OF ABC TRANSPORTER FOR NATURAL AMINO ACIDS"/>
    <property type="match status" value="1"/>
</dbReference>
<dbReference type="PANTHER" id="PTHR30483">
    <property type="entry name" value="LEUCINE-SPECIFIC-BINDING PROTEIN"/>
    <property type="match status" value="1"/>
</dbReference>
<dbReference type="CDD" id="cd06332">
    <property type="entry name" value="PBP1_aromatic_compounds-like"/>
    <property type="match status" value="1"/>
</dbReference>
<evidence type="ECO:0000256" key="3">
    <source>
        <dbReference type="SAM" id="SignalP"/>
    </source>
</evidence>
<dbReference type="InterPro" id="IPR051010">
    <property type="entry name" value="BCAA_transport"/>
</dbReference>
<feature type="signal peptide" evidence="3">
    <location>
        <begin position="1"/>
        <end position="21"/>
    </location>
</feature>
<gene>
    <name evidence="5" type="ORF">EDD27_1124</name>
</gene>
<keyword evidence="2 3" id="KW-0732">Signal</keyword>
<dbReference type="AlphaFoldDB" id="A0A438LZ27"/>
<evidence type="ECO:0000259" key="4">
    <source>
        <dbReference type="Pfam" id="PF13458"/>
    </source>
</evidence>
<dbReference type="Pfam" id="PF13458">
    <property type="entry name" value="Peripla_BP_6"/>
    <property type="match status" value="1"/>
</dbReference>
<dbReference type="InterPro" id="IPR028081">
    <property type="entry name" value="Leu-bd"/>
</dbReference>
<dbReference type="Proteomes" id="UP000284824">
    <property type="component" value="Unassembled WGS sequence"/>
</dbReference>
<accession>A0A438LZ27</accession>
<protein>
    <submittedName>
        <fullName evidence="5">Branched-chain amino acid transport system substrate-binding protein</fullName>
    </submittedName>
</protein>
<organism evidence="5 6">
    <name type="scientific">Nonomuraea polychroma</name>
    <dbReference type="NCBI Taxonomy" id="46176"/>
    <lineage>
        <taxon>Bacteria</taxon>
        <taxon>Bacillati</taxon>
        <taxon>Actinomycetota</taxon>
        <taxon>Actinomycetes</taxon>
        <taxon>Streptosporangiales</taxon>
        <taxon>Streptosporangiaceae</taxon>
        <taxon>Nonomuraea</taxon>
    </lineage>
</organism>
<dbReference type="RefSeq" id="WP_127931379.1">
    <property type="nucleotide sequence ID" value="NZ_SAUN01000001.1"/>
</dbReference>